<evidence type="ECO:0000256" key="1">
    <source>
        <dbReference type="ARBA" id="ARBA00023015"/>
    </source>
</evidence>
<dbReference type="SUPFAM" id="SSF46785">
    <property type="entry name" value="Winged helix' DNA-binding domain"/>
    <property type="match status" value="1"/>
</dbReference>
<proteinExistence type="predicted"/>
<dbReference type="RefSeq" id="WP_326836953.1">
    <property type="nucleotide sequence ID" value="NZ_CP142149.1"/>
</dbReference>
<dbReference type="Gene3D" id="1.10.10.10">
    <property type="entry name" value="Winged helix-like DNA-binding domain superfamily/Winged helix DNA-binding domain"/>
    <property type="match status" value="1"/>
</dbReference>
<dbReference type="Proteomes" id="UP001330812">
    <property type="component" value="Chromosome"/>
</dbReference>
<dbReference type="InterPro" id="IPR036390">
    <property type="entry name" value="WH_DNA-bd_sf"/>
</dbReference>
<dbReference type="SUPFAM" id="SSF55781">
    <property type="entry name" value="GAF domain-like"/>
    <property type="match status" value="1"/>
</dbReference>
<name>A0ABZ1IIC6_9PSEU</name>
<evidence type="ECO:0000256" key="3">
    <source>
        <dbReference type="ARBA" id="ARBA00023163"/>
    </source>
</evidence>
<evidence type="ECO:0000256" key="2">
    <source>
        <dbReference type="ARBA" id="ARBA00023125"/>
    </source>
</evidence>
<dbReference type="InterPro" id="IPR036388">
    <property type="entry name" value="WH-like_DNA-bd_sf"/>
</dbReference>
<dbReference type="EMBL" id="CP142149">
    <property type="protein sequence ID" value="WSE34156.1"/>
    <property type="molecule type" value="Genomic_DNA"/>
</dbReference>
<keyword evidence="1" id="KW-0805">Transcription regulation</keyword>
<dbReference type="InterPro" id="IPR005471">
    <property type="entry name" value="Tscrpt_reg_IclR_N"/>
</dbReference>
<reference evidence="6 7" key="1">
    <citation type="journal article" date="2015" name="Int. J. Syst. Evol. Microbiol.">
        <title>Amycolatopsis rhabdoformis sp. nov., an actinomycete isolated from a tropical forest soil.</title>
        <authorList>
            <person name="Souza W.R."/>
            <person name="Silva R.E."/>
            <person name="Goodfellow M."/>
            <person name="Busarakam K."/>
            <person name="Figueiro F.S."/>
            <person name="Ferreira D."/>
            <person name="Rodrigues-Filho E."/>
            <person name="Moraes L.A.B."/>
            <person name="Zucchi T.D."/>
        </authorList>
    </citation>
    <scope>NUCLEOTIDE SEQUENCE [LARGE SCALE GENOMIC DNA]</scope>
    <source>
        <strain evidence="6 7">NCIMB 14900</strain>
    </source>
</reference>
<dbReference type="Pfam" id="PF09339">
    <property type="entry name" value="HTH_IclR"/>
    <property type="match status" value="1"/>
</dbReference>
<dbReference type="PANTHER" id="PTHR30136:SF24">
    <property type="entry name" value="HTH-TYPE TRANSCRIPTIONAL REPRESSOR ALLR"/>
    <property type="match status" value="1"/>
</dbReference>
<evidence type="ECO:0000259" key="5">
    <source>
        <dbReference type="PROSITE" id="PS51078"/>
    </source>
</evidence>
<feature type="domain" description="IclR-ED" evidence="5">
    <location>
        <begin position="72"/>
        <end position="253"/>
    </location>
</feature>
<dbReference type="SMART" id="SM00346">
    <property type="entry name" value="HTH_ICLR"/>
    <property type="match status" value="1"/>
</dbReference>
<organism evidence="6 7">
    <name type="scientific">Amycolatopsis rhabdoformis</name>
    <dbReference type="NCBI Taxonomy" id="1448059"/>
    <lineage>
        <taxon>Bacteria</taxon>
        <taxon>Bacillati</taxon>
        <taxon>Actinomycetota</taxon>
        <taxon>Actinomycetes</taxon>
        <taxon>Pseudonocardiales</taxon>
        <taxon>Pseudonocardiaceae</taxon>
        <taxon>Amycolatopsis</taxon>
    </lineage>
</organism>
<dbReference type="InterPro" id="IPR029016">
    <property type="entry name" value="GAF-like_dom_sf"/>
</dbReference>
<feature type="domain" description="HTH iclR-type" evidence="4">
    <location>
        <begin position="7"/>
        <end position="71"/>
    </location>
</feature>
<accession>A0ABZ1IIC6</accession>
<protein>
    <submittedName>
        <fullName evidence="6">IclR family transcriptional regulator</fullName>
    </submittedName>
</protein>
<evidence type="ECO:0000259" key="4">
    <source>
        <dbReference type="PROSITE" id="PS51077"/>
    </source>
</evidence>
<dbReference type="InterPro" id="IPR050707">
    <property type="entry name" value="HTH_MetabolicPath_Reg"/>
</dbReference>
<evidence type="ECO:0000313" key="7">
    <source>
        <dbReference type="Proteomes" id="UP001330812"/>
    </source>
</evidence>
<dbReference type="PROSITE" id="PS51077">
    <property type="entry name" value="HTH_ICLR"/>
    <property type="match status" value="1"/>
</dbReference>
<dbReference type="PANTHER" id="PTHR30136">
    <property type="entry name" value="HELIX-TURN-HELIX TRANSCRIPTIONAL REGULATOR, ICLR FAMILY"/>
    <property type="match status" value="1"/>
</dbReference>
<keyword evidence="3" id="KW-0804">Transcription</keyword>
<dbReference type="InterPro" id="IPR014757">
    <property type="entry name" value="Tscrpt_reg_IclR_C"/>
</dbReference>
<gene>
    <name evidence="6" type="ORF">VSH64_18975</name>
</gene>
<sequence length="257" mass="27402">MAENSDTSTVGRVAAVLRTLGEDDRNSELSGAEIARRVGRERSQISRMLKALAAHGLVEQNPETRGYRLGWQLHVLAARAGDQRLVGSGTAVLRAVVAETGESALLSILQGDQSFTILRERSPHTVQAGGWVGRTSPLHVSASGRALILDHEDDDIRALLTREPPGTFGPKALRSVAEVIERLHHERREGCTVAVDELEAGLLSVAAPVRDATGRIIAALNVSGPTSRTAERLGELSATAKVAARRLSTILSRGPVL</sequence>
<dbReference type="PROSITE" id="PS51078">
    <property type="entry name" value="ICLR_ED"/>
    <property type="match status" value="1"/>
</dbReference>
<dbReference type="Pfam" id="PF01614">
    <property type="entry name" value="IclR_C"/>
    <property type="match status" value="1"/>
</dbReference>
<dbReference type="Gene3D" id="3.30.450.40">
    <property type="match status" value="1"/>
</dbReference>
<evidence type="ECO:0000313" key="6">
    <source>
        <dbReference type="EMBL" id="WSE34156.1"/>
    </source>
</evidence>
<keyword evidence="2" id="KW-0238">DNA-binding</keyword>
<keyword evidence="7" id="KW-1185">Reference proteome</keyword>